<comment type="caution">
    <text evidence="2">The sequence shown here is derived from an EMBL/GenBank/DDBJ whole genome shotgun (WGS) entry which is preliminary data.</text>
</comment>
<gene>
    <name evidence="2" type="ORF">ACJIZ3_019487</name>
</gene>
<dbReference type="EMBL" id="JBJXBP010000005">
    <property type="protein sequence ID" value="KAL3830685.1"/>
    <property type="molecule type" value="Genomic_DNA"/>
</dbReference>
<dbReference type="Gene3D" id="3.10.20.90">
    <property type="entry name" value="Phosphatidylinositol 3-kinase Catalytic Subunit, Chain A, domain 1"/>
    <property type="match status" value="1"/>
</dbReference>
<organism evidence="2 3">
    <name type="scientific">Penstemon smallii</name>
    <dbReference type="NCBI Taxonomy" id="265156"/>
    <lineage>
        <taxon>Eukaryota</taxon>
        <taxon>Viridiplantae</taxon>
        <taxon>Streptophyta</taxon>
        <taxon>Embryophyta</taxon>
        <taxon>Tracheophyta</taxon>
        <taxon>Spermatophyta</taxon>
        <taxon>Magnoliopsida</taxon>
        <taxon>eudicotyledons</taxon>
        <taxon>Gunneridae</taxon>
        <taxon>Pentapetalae</taxon>
        <taxon>asterids</taxon>
        <taxon>lamiids</taxon>
        <taxon>Lamiales</taxon>
        <taxon>Plantaginaceae</taxon>
        <taxon>Cheloneae</taxon>
        <taxon>Penstemon</taxon>
    </lineage>
</organism>
<protein>
    <recommendedName>
        <fullName evidence="1">Rad60/SUMO-like domain-containing protein</fullName>
    </recommendedName>
</protein>
<dbReference type="InterPro" id="IPR029071">
    <property type="entry name" value="Ubiquitin-like_domsf"/>
</dbReference>
<feature type="domain" description="Rad60/SUMO-like" evidence="1">
    <location>
        <begin position="2"/>
        <end position="43"/>
    </location>
</feature>
<dbReference type="CDD" id="cd01763">
    <property type="entry name" value="Ubl_SUMO_like"/>
    <property type="match status" value="1"/>
</dbReference>
<dbReference type="Pfam" id="PF11976">
    <property type="entry name" value="Rad60-SLD"/>
    <property type="match status" value="1"/>
</dbReference>
<evidence type="ECO:0000313" key="2">
    <source>
        <dbReference type="EMBL" id="KAL3830685.1"/>
    </source>
</evidence>
<dbReference type="AlphaFoldDB" id="A0ABD3T1U3"/>
<reference evidence="2 3" key="1">
    <citation type="submission" date="2024-12" db="EMBL/GenBank/DDBJ databases">
        <title>The unique morphological basis and parallel evolutionary history of personate flowers in Penstemon.</title>
        <authorList>
            <person name="Depatie T.H."/>
            <person name="Wessinger C.A."/>
        </authorList>
    </citation>
    <scope>NUCLEOTIDE SEQUENCE [LARGE SCALE GENOMIC DNA]</scope>
    <source>
        <strain evidence="2">WTNN_2</strain>
        <tissue evidence="2">Leaf</tissue>
    </source>
</reference>
<dbReference type="SUPFAM" id="SSF54236">
    <property type="entry name" value="Ubiquitin-like"/>
    <property type="match status" value="1"/>
</dbReference>
<name>A0ABD3T1U3_9LAMI</name>
<accession>A0ABD3T1U3</accession>
<dbReference type="Proteomes" id="UP001634393">
    <property type="component" value="Unassembled WGS sequence"/>
</dbReference>
<evidence type="ECO:0000259" key="1">
    <source>
        <dbReference type="Pfam" id="PF11976"/>
    </source>
</evidence>
<keyword evidence="3" id="KW-1185">Reference proteome</keyword>
<sequence length="74" mass="8645">MFSVAVDKKLQRLFMDYCRAINLDYNMLVFLFDGKRLKSSMTPVLPTTQSIQNYLVHNTHKTWKYSQVLSANSP</sequence>
<proteinExistence type="predicted"/>
<dbReference type="InterPro" id="IPR022617">
    <property type="entry name" value="Rad60/SUMO-like_dom"/>
</dbReference>
<evidence type="ECO:0000313" key="3">
    <source>
        <dbReference type="Proteomes" id="UP001634393"/>
    </source>
</evidence>